<reference evidence="3" key="1">
    <citation type="submission" date="2010-11" db="EMBL/GenBank/DDBJ databases">
        <title>The complete genome of Desulfurococcus mucosus DSM 2162.</title>
        <authorList>
            <consortium name="US DOE Joint Genome Institute (JGI-PGF)"/>
            <person name="Lucas S."/>
            <person name="Copeland A."/>
            <person name="Lapidus A."/>
            <person name="Bruce D."/>
            <person name="Goodwin L."/>
            <person name="Pitluck S."/>
            <person name="Kyrpides N."/>
            <person name="Mavromatis K."/>
            <person name="Pagani I."/>
            <person name="Ivanova N."/>
            <person name="Ovchinnikova G."/>
            <person name="Chertkov O."/>
            <person name="Held B."/>
            <person name="Brettin T."/>
            <person name="Detter J.C."/>
            <person name="Tapia R."/>
            <person name="Han C."/>
            <person name="Land M."/>
            <person name="Hauser L."/>
            <person name="Markowitz V."/>
            <person name="Cheng J.-F."/>
            <person name="Hugenholtz P."/>
            <person name="Woyke T."/>
            <person name="Wu D."/>
            <person name="Wirth R."/>
            <person name="Bilek Y."/>
            <person name="Hader T."/>
            <person name="Klenk H.-P."/>
            <person name="Eisen J.A."/>
        </authorList>
    </citation>
    <scope>NUCLEOTIDE SEQUENCE [LARGE SCALE GENOMIC DNA]</scope>
    <source>
        <strain evidence="3">ATCC 35584 / DSM 2162 / JCM 9187 / O7/1</strain>
    </source>
</reference>
<dbReference type="GO" id="GO:0016740">
    <property type="term" value="F:transferase activity"/>
    <property type="evidence" value="ECO:0007669"/>
    <property type="project" value="UniProtKB-KW"/>
</dbReference>
<gene>
    <name evidence="2" type="ordered locus">Desmu_0882</name>
</gene>
<dbReference type="AlphaFoldDB" id="E8R9L0"/>
<dbReference type="HOGENOM" id="CLU_029499_2_0_2"/>
<protein>
    <submittedName>
        <fullName evidence="2">Nucleotidyl transferase</fullName>
    </submittedName>
</protein>
<dbReference type="Gene3D" id="3.90.550.10">
    <property type="entry name" value="Spore Coat Polysaccharide Biosynthesis Protein SpsA, Chain A"/>
    <property type="match status" value="1"/>
</dbReference>
<dbReference type="InterPro" id="IPR050486">
    <property type="entry name" value="Mannose-1P_guanyltransferase"/>
</dbReference>
<name>E8R9L0_DESM0</name>
<evidence type="ECO:0000313" key="3">
    <source>
        <dbReference type="Proteomes" id="UP000001068"/>
    </source>
</evidence>
<keyword evidence="2" id="KW-0808">Transferase</keyword>
<dbReference type="InterPro" id="IPR029044">
    <property type="entry name" value="Nucleotide-diphossugar_trans"/>
</dbReference>
<feature type="domain" description="Nucleotidyl transferase" evidence="1">
    <location>
        <begin position="7"/>
        <end position="235"/>
    </location>
</feature>
<dbReference type="OrthoDB" id="15372at2157"/>
<sequence length="261" mass="29582">MQGDVTAVVLAGGQGERFRPYTEIIPKPMIPVGNNEKPVLELVVKWLRRHGVSRIVFLVNYKWRYIYNYFGDGSRFDVSITYSIDEEGGYSNTGGAILKAYRDGLIKGRALIWYGDILAPLDVPDLLRYHSGAGSDLTLVVTNRYRVPVGVVKVDNDYNVVEMREKPELDINATIGVAVAELRVFSEGLERELGRDFDFMGNLVPWLINNGYRVKAYIYSGEWFDVGSLERYKKLDMEWVTRVFDQEPNALSPASPRPGTM</sequence>
<dbReference type="SUPFAM" id="SSF53448">
    <property type="entry name" value="Nucleotide-diphospho-sugar transferases"/>
    <property type="match status" value="1"/>
</dbReference>
<dbReference type="InterPro" id="IPR005835">
    <property type="entry name" value="NTP_transferase_dom"/>
</dbReference>
<reference evidence="2 3" key="2">
    <citation type="journal article" date="2011" name="Stand. Genomic Sci.">
        <title>Complete genome sequence of Desulfurococcus mucosus type strain (O7/1).</title>
        <authorList>
            <person name="Wirth R."/>
            <person name="Chertkov O."/>
            <person name="Held B."/>
            <person name="Lapidus A."/>
            <person name="Nolan M."/>
            <person name="Lucas S."/>
            <person name="Hammon N."/>
            <person name="Deshpande S."/>
            <person name="Cheng J.F."/>
            <person name="Tapia R."/>
            <person name="Han C."/>
            <person name="Goodwin L."/>
            <person name="Pitluck S."/>
            <person name="Liolios K."/>
            <person name="Ioanna P."/>
            <person name="Ivanova N."/>
            <person name="Mavromatis K."/>
            <person name="Mikhailova N."/>
            <person name="Pati A."/>
            <person name="Chen A."/>
            <person name="Palaniappan K."/>
            <person name="Land M."/>
            <person name="Hauser L."/>
            <person name="Chang Y.J."/>
            <person name="Jeffries C.D."/>
            <person name="Bilek Y."/>
            <person name="Hader T."/>
            <person name="Rohde M."/>
            <person name="Spring S."/>
            <person name="Sikorski J."/>
            <person name="Goker M."/>
            <person name="Woyke T."/>
            <person name="Bristow J."/>
            <person name="Eisen J.A."/>
            <person name="Markowitz V."/>
            <person name="Hugenholtz P."/>
            <person name="Kyrpides N.C."/>
            <person name="Klenk H.P."/>
        </authorList>
    </citation>
    <scope>NUCLEOTIDE SEQUENCE [LARGE SCALE GENOMIC DNA]</scope>
    <source>
        <strain evidence="3">ATCC 35584 / DSM 2162 / JCM 9187 / O7/1</strain>
    </source>
</reference>
<evidence type="ECO:0000313" key="2">
    <source>
        <dbReference type="EMBL" id="ADV65186.1"/>
    </source>
</evidence>
<proteinExistence type="predicted"/>
<dbReference type="KEGG" id="dmu:Desmu_0882"/>
<organism evidence="2 3">
    <name type="scientific">Desulfurococcus mucosus (strain ATCC 35584 / DSM 2162 / JCM 9187 / O7/1)</name>
    <dbReference type="NCBI Taxonomy" id="765177"/>
    <lineage>
        <taxon>Archaea</taxon>
        <taxon>Thermoproteota</taxon>
        <taxon>Thermoprotei</taxon>
        <taxon>Desulfurococcales</taxon>
        <taxon>Desulfurococcaceae</taxon>
        <taxon>Desulfurococcus</taxon>
    </lineage>
</organism>
<keyword evidence="3" id="KW-1185">Reference proteome</keyword>
<dbReference type="STRING" id="765177.Desmu_0882"/>
<dbReference type="eggNOG" id="arCOG00663">
    <property type="taxonomic scope" value="Archaea"/>
</dbReference>
<dbReference type="PANTHER" id="PTHR22572">
    <property type="entry name" value="SUGAR-1-PHOSPHATE GUANYL TRANSFERASE"/>
    <property type="match status" value="1"/>
</dbReference>
<dbReference type="Proteomes" id="UP000001068">
    <property type="component" value="Chromosome"/>
</dbReference>
<dbReference type="CDD" id="cd04181">
    <property type="entry name" value="NTP_transferase"/>
    <property type="match status" value="1"/>
</dbReference>
<dbReference type="EMBL" id="CP002363">
    <property type="protein sequence ID" value="ADV65186.1"/>
    <property type="molecule type" value="Genomic_DNA"/>
</dbReference>
<evidence type="ECO:0000259" key="1">
    <source>
        <dbReference type="Pfam" id="PF00483"/>
    </source>
</evidence>
<accession>E8R9L0</accession>
<dbReference type="Pfam" id="PF00483">
    <property type="entry name" value="NTP_transferase"/>
    <property type="match status" value="1"/>
</dbReference>